<dbReference type="InterPro" id="IPR018490">
    <property type="entry name" value="cNMP-bd_dom_sf"/>
</dbReference>
<gene>
    <name evidence="6" type="ORF">A6770_02050</name>
</gene>
<dbReference type="InterPro" id="IPR014324">
    <property type="entry name" value="ABC_heterocyst_DevA"/>
</dbReference>
<dbReference type="InterPro" id="IPR018488">
    <property type="entry name" value="cNMP-bd_CS"/>
</dbReference>
<keyword evidence="7" id="KW-1185">Reference proteome</keyword>
<dbReference type="SMART" id="SM00382">
    <property type="entry name" value="AAA"/>
    <property type="match status" value="1"/>
</dbReference>
<dbReference type="PROSITE" id="PS50893">
    <property type="entry name" value="ABC_TRANSPORTER_2"/>
    <property type="match status" value="1"/>
</dbReference>
<proteinExistence type="predicted"/>
<dbReference type="GO" id="GO:0005524">
    <property type="term" value="F:ATP binding"/>
    <property type="evidence" value="ECO:0007669"/>
    <property type="project" value="UniProtKB-KW"/>
</dbReference>
<name>A0A367QS30_9NOSO</name>
<dbReference type="InterPro" id="IPR003439">
    <property type="entry name" value="ABC_transporter-like_ATP-bd"/>
</dbReference>
<dbReference type="InterPro" id="IPR015854">
    <property type="entry name" value="ABC_transpr_LolD-like"/>
</dbReference>
<dbReference type="Pfam" id="PF00027">
    <property type="entry name" value="cNMP_binding"/>
    <property type="match status" value="2"/>
</dbReference>
<dbReference type="PANTHER" id="PTHR24220:SF376">
    <property type="entry name" value="ABC TRANSPORTER"/>
    <property type="match status" value="1"/>
</dbReference>
<dbReference type="GO" id="GO:0016887">
    <property type="term" value="F:ATP hydrolysis activity"/>
    <property type="evidence" value="ECO:0007669"/>
    <property type="project" value="InterPro"/>
</dbReference>
<dbReference type="EMBL" id="LXQD01000306">
    <property type="protein sequence ID" value="RCJ26977.1"/>
    <property type="molecule type" value="Genomic_DNA"/>
</dbReference>
<dbReference type="Gene3D" id="2.60.120.10">
    <property type="entry name" value="Jelly Rolls"/>
    <property type="match status" value="2"/>
</dbReference>
<organism evidence="6 7">
    <name type="scientific">Nostoc minutum NIES-26</name>
    <dbReference type="NCBI Taxonomy" id="1844469"/>
    <lineage>
        <taxon>Bacteria</taxon>
        <taxon>Bacillati</taxon>
        <taxon>Cyanobacteriota</taxon>
        <taxon>Cyanophyceae</taxon>
        <taxon>Nostocales</taxon>
        <taxon>Nostocaceae</taxon>
        <taxon>Nostoc</taxon>
    </lineage>
</organism>
<dbReference type="Proteomes" id="UP000252107">
    <property type="component" value="Unassembled WGS sequence"/>
</dbReference>
<feature type="domain" description="Cyclic nucleotide-binding" evidence="4">
    <location>
        <begin position="367"/>
        <end position="474"/>
    </location>
</feature>
<dbReference type="Pfam" id="PF00005">
    <property type="entry name" value="ABC_tran"/>
    <property type="match status" value="1"/>
</dbReference>
<evidence type="ECO:0000256" key="1">
    <source>
        <dbReference type="ARBA" id="ARBA00022448"/>
    </source>
</evidence>
<dbReference type="SUPFAM" id="SSF52540">
    <property type="entry name" value="P-loop containing nucleoside triphosphate hydrolases"/>
    <property type="match status" value="1"/>
</dbReference>
<dbReference type="InterPro" id="IPR014710">
    <property type="entry name" value="RmlC-like_jellyroll"/>
</dbReference>
<evidence type="ECO:0000256" key="3">
    <source>
        <dbReference type="ARBA" id="ARBA00022840"/>
    </source>
</evidence>
<dbReference type="InterPro" id="IPR027417">
    <property type="entry name" value="P-loop_NTPase"/>
</dbReference>
<reference evidence="6" key="1">
    <citation type="submission" date="2016-04" db="EMBL/GenBank/DDBJ databases">
        <authorList>
            <person name="Tabuchi Yagui T.R."/>
        </authorList>
    </citation>
    <scope>NUCLEOTIDE SEQUENCE [LARGE SCALE GENOMIC DNA]</scope>
    <source>
        <strain evidence="6">NIES-26</strain>
    </source>
</reference>
<dbReference type="CDD" id="cd00038">
    <property type="entry name" value="CAP_ED"/>
    <property type="match status" value="2"/>
</dbReference>
<dbReference type="PROSITE" id="PS00211">
    <property type="entry name" value="ABC_TRANSPORTER_1"/>
    <property type="match status" value="1"/>
</dbReference>
<accession>A0A367QS30</accession>
<dbReference type="InterPro" id="IPR003593">
    <property type="entry name" value="AAA+_ATPase"/>
</dbReference>
<evidence type="ECO:0000313" key="7">
    <source>
        <dbReference type="Proteomes" id="UP000252107"/>
    </source>
</evidence>
<keyword evidence="1" id="KW-0813">Transport</keyword>
<protein>
    <submittedName>
        <fullName evidence="6">Cyclic nucleotide-binding protein</fullName>
    </submittedName>
</protein>
<dbReference type="GO" id="GO:0022857">
    <property type="term" value="F:transmembrane transporter activity"/>
    <property type="evidence" value="ECO:0007669"/>
    <property type="project" value="TreeGrafter"/>
</dbReference>
<feature type="domain" description="Cyclic nucleotide-binding" evidence="4">
    <location>
        <begin position="236"/>
        <end position="358"/>
    </location>
</feature>
<dbReference type="GO" id="GO:0005886">
    <property type="term" value="C:plasma membrane"/>
    <property type="evidence" value="ECO:0007669"/>
    <property type="project" value="TreeGrafter"/>
</dbReference>
<feature type="domain" description="ABC transporter" evidence="5">
    <location>
        <begin position="8"/>
        <end position="247"/>
    </location>
</feature>
<dbReference type="SMART" id="SM00100">
    <property type="entry name" value="cNMP"/>
    <property type="match status" value="2"/>
</dbReference>
<comment type="caution">
    <text evidence="6">The sequence shown here is derived from an EMBL/GenBank/DDBJ whole genome shotgun (WGS) entry which is preliminary data.</text>
</comment>
<dbReference type="SUPFAM" id="SSF51206">
    <property type="entry name" value="cAMP-binding domain-like"/>
    <property type="match status" value="2"/>
</dbReference>
<dbReference type="InterPro" id="IPR017911">
    <property type="entry name" value="MacB-like_ATP-bd"/>
</dbReference>
<dbReference type="PROSITE" id="PS00888">
    <property type="entry name" value="CNMP_BINDING_1"/>
    <property type="match status" value="2"/>
</dbReference>
<evidence type="ECO:0000313" key="6">
    <source>
        <dbReference type="EMBL" id="RCJ26977.1"/>
    </source>
</evidence>
<dbReference type="NCBIfam" id="TIGR02982">
    <property type="entry name" value="heterocyst_DevA"/>
    <property type="match status" value="1"/>
</dbReference>
<sequence>MTNAQTVVSIQNLNYFFGEGELQKQVLSEINLEVKAKEFVILTGPSGSGKSTLLSLIGCLRSVHQGSLKILGQELNGATKEQLVQMRRNFGYITQSSNLLDFLTVQQNIQMSLELQPDFSPKEARAKTAAILEAVGLAQKLDAYPGNLSGGQKQRVAIASALVTRPKLVLADEPTASLDKTAGRNVVALMHRLAKEQSSAVLIVTHDNRILDLADRIVNVEDGKLGLAFNQELSLVLPGFDDALLEKATTKPTLLTYESEEVIVHQGEPASKFYILLEGEVEIFQESPDEPPRLINHLSRGDYFGEVGLLRGGKRTATVRVAKNSEVKVMVIEEELFQLFLGNSELTKADIVRRLHQRVMTSHLSNALPNVDPSQIIAVASQAKAIRYGANSTIVKQGEVADKFYLILEGEAEVFVGDRHNELASSQMKAGEYFGNAQLVDGQKYPFTIRAGANTDIEVMVIDRESFCSLILKSNTNQDVVASVLRHRLMNS</sequence>
<keyword evidence="3" id="KW-0067">ATP-binding</keyword>
<dbReference type="PANTHER" id="PTHR24220">
    <property type="entry name" value="IMPORT ATP-BINDING PROTEIN"/>
    <property type="match status" value="1"/>
</dbReference>
<dbReference type="PROSITE" id="PS00889">
    <property type="entry name" value="CNMP_BINDING_2"/>
    <property type="match status" value="1"/>
</dbReference>
<keyword evidence="2" id="KW-0547">Nucleotide-binding</keyword>
<evidence type="ECO:0000259" key="5">
    <source>
        <dbReference type="PROSITE" id="PS50893"/>
    </source>
</evidence>
<dbReference type="InterPro" id="IPR000595">
    <property type="entry name" value="cNMP-bd_dom"/>
</dbReference>
<dbReference type="Gene3D" id="3.40.50.300">
    <property type="entry name" value="P-loop containing nucleotide triphosphate hydrolases"/>
    <property type="match status" value="1"/>
</dbReference>
<dbReference type="CDD" id="cd03255">
    <property type="entry name" value="ABC_MJ0796_LolCDE_FtsE"/>
    <property type="match status" value="1"/>
</dbReference>
<dbReference type="PROSITE" id="PS50042">
    <property type="entry name" value="CNMP_BINDING_3"/>
    <property type="match status" value="2"/>
</dbReference>
<dbReference type="InterPro" id="IPR017871">
    <property type="entry name" value="ABC_transporter-like_CS"/>
</dbReference>
<evidence type="ECO:0000259" key="4">
    <source>
        <dbReference type="PROSITE" id="PS50042"/>
    </source>
</evidence>
<dbReference type="AlphaFoldDB" id="A0A367QS30"/>
<evidence type="ECO:0000256" key="2">
    <source>
        <dbReference type="ARBA" id="ARBA00022741"/>
    </source>
</evidence>